<dbReference type="AlphaFoldDB" id="A0A426ZFN9"/>
<proteinExistence type="predicted"/>
<sequence length="148" mass="17091">MKSIRNRSPIRKVNLSLESYSGDYLFRAPTGRTTESGTLEDQINHMTNSIEALGPIYNQSTTLAKEVIERRTRDRSTKGLCWHCDKMWSHDHHCKKGRLLMIEPIEESKHEDEDLEHEENVKEDPQLADCTTHALADYANPQRMKGIL</sequence>
<comment type="caution">
    <text evidence="1">The sequence shown here is derived from an EMBL/GenBank/DDBJ whole genome shotgun (WGS) entry which is preliminary data.</text>
</comment>
<evidence type="ECO:0000313" key="2">
    <source>
        <dbReference type="Proteomes" id="UP000287651"/>
    </source>
</evidence>
<organism evidence="1 2">
    <name type="scientific">Ensete ventricosum</name>
    <name type="common">Abyssinian banana</name>
    <name type="synonym">Musa ensete</name>
    <dbReference type="NCBI Taxonomy" id="4639"/>
    <lineage>
        <taxon>Eukaryota</taxon>
        <taxon>Viridiplantae</taxon>
        <taxon>Streptophyta</taxon>
        <taxon>Embryophyta</taxon>
        <taxon>Tracheophyta</taxon>
        <taxon>Spermatophyta</taxon>
        <taxon>Magnoliopsida</taxon>
        <taxon>Liliopsida</taxon>
        <taxon>Zingiberales</taxon>
        <taxon>Musaceae</taxon>
        <taxon>Ensete</taxon>
    </lineage>
</organism>
<gene>
    <name evidence="1" type="ORF">B296_00011274</name>
</gene>
<reference evidence="1 2" key="1">
    <citation type="journal article" date="2014" name="Agronomy (Basel)">
        <title>A Draft Genome Sequence for Ensete ventricosum, the Drought-Tolerant Tree Against Hunger.</title>
        <authorList>
            <person name="Harrison J."/>
            <person name="Moore K.A."/>
            <person name="Paszkiewicz K."/>
            <person name="Jones T."/>
            <person name="Grant M."/>
            <person name="Ambacheew D."/>
            <person name="Muzemil S."/>
            <person name="Studholme D.J."/>
        </authorList>
    </citation>
    <scope>NUCLEOTIDE SEQUENCE [LARGE SCALE GENOMIC DNA]</scope>
</reference>
<evidence type="ECO:0000313" key="1">
    <source>
        <dbReference type="EMBL" id="RRT62787.1"/>
    </source>
</evidence>
<dbReference type="Proteomes" id="UP000287651">
    <property type="component" value="Unassembled WGS sequence"/>
</dbReference>
<dbReference type="EMBL" id="AMZH03006852">
    <property type="protein sequence ID" value="RRT62787.1"/>
    <property type="molecule type" value="Genomic_DNA"/>
</dbReference>
<accession>A0A426ZFN9</accession>
<protein>
    <submittedName>
        <fullName evidence="1">Uncharacterized protein</fullName>
    </submittedName>
</protein>
<name>A0A426ZFN9_ENSVE</name>